<dbReference type="KEGG" id="ftj:FTUN_5398"/>
<feature type="compositionally biased region" description="Polar residues" evidence="1">
    <location>
        <begin position="785"/>
        <end position="798"/>
    </location>
</feature>
<evidence type="ECO:0000313" key="2">
    <source>
        <dbReference type="EMBL" id="QJW97818.1"/>
    </source>
</evidence>
<evidence type="ECO:0000256" key="1">
    <source>
        <dbReference type="SAM" id="MobiDB-lite"/>
    </source>
</evidence>
<dbReference type="AlphaFoldDB" id="A0A6M5YUX7"/>
<feature type="compositionally biased region" description="Low complexity" evidence="1">
    <location>
        <begin position="109"/>
        <end position="135"/>
    </location>
</feature>
<organism evidence="2 3">
    <name type="scientific">Frigoriglobus tundricola</name>
    <dbReference type="NCBI Taxonomy" id="2774151"/>
    <lineage>
        <taxon>Bacteria</taxon>
        <taxon>Pseudomonadati</taxon>
        <taxon>Planctomycetota</taxon>
        <taxon>Planctomycetia</taxon>
        <taxon>Gemmatales</taxon>
        <taxon>Gemmataceae</taxon>
        <taxon>Frigoriglobus</taxon>
    </lineage>
</organism>
<sequence length="873" mass="91700">MPVATLKSQLERGRKKLADAITARGYTFGTALLATAAATTTGSSVPKLNDTILAAVAGSPTDTVAALIKGEAVNGMLRKAKYALLALLGLGAVGLGVVAQQPPEPQPPAADAAPAADRPGAAPAEEPVKPAAGVPGRTFAGKVLGADGKPVPGAKIYYCFPDRGTAEIPAVPARATTNPDGRFTFTLGERDVPNTAAAVGNDPLRGGFLVAKAEGRTWAWEQVHADTGDVVLTCAGDTVPVRGRIIDLQGQPIAGVRVTPLGVAAPAKGDFSAFMKAFERGETVGGAVRRHLPNFWHDYSAIQRRPSPLLPAATTDAKGWFQLDGYAAERVVEVRLEGDAIETQDVYFVTGKPGPLPIPKRLTEADDTAGFFRREMAPQREPKVLKANGDSYVAAPGLVVTGVVRDAVSGKPVPAAVVETYRLAGQGRFLQNTIYRTTTDAEGRYRLGGLPLAHGSAIRVRNTGDVPLLPVVKDIPETKLFVPAGLDIALARGVWAEITTTDRATGKPVAGDVSYFVAPENPNGPKGNRSPTETGYDRQVNVPNDGRLRLAVIPDRPAVLAFSAAPGLTPLSRYAMAADAVKRQESLRGASPGWAAQNYNAFADIDPKAGSDPIPVRFTLDSSRRVEGKLIGPDGKPVSGALASGLLHDWYTEPLMPLRGAEFAVLGVGAEHPRLVCFSQSQSKLAGSVVVRGDEKGPLVVKLQPAASVRGRLVDDAGQPVKGARLGVVELPLARAGEYHSTETGVLLRNRIGGPLSNGVTTIKKDGTVATTDLGANAGAMANTWMSTVNPDGSVTTTGRRDPDPATDDDGRFTVAGLVPGLKYHLVWKDARRPRPPASDDWKGIVFRDVVFKPGEDKDVGEVKSQPLPAEKK</sequence>
<gene>
    <name evidence="2" type="ORF">FTUN_5398</name>
</gene>
<accession>A0A6M5YUX7</accession>
<proteinExistence type="predicted"/>
<protein>
    <recommendedName>
        <fullName evidence="4">Carboxypeptidase regulatory-like domain-containing protein</fullName>
    </recommendedName>
</protein>
<dbReference type="Gene3D" id="2.60.40.1120">
    <property type="entry name" value="Carboxypeptidase-like, regulatory domain"/>
    <property type="match status" value="1"/>
</dbReference>
<dbReference type="EMBL" id="CP053452">
    <property type="protein sequence ID" value="QJW97818.1"/>
    <property type="molecule type" value="Genomic_DNA"/>
</dbReference>
<feature type="compositionally biased region" description="Basic and acidic residues" evidence="1">
    <location>
        <begin position="799"/>
        <end position="811"/>
    </location>
</feature>
<evidence type="ECO:0008006" key="4">
    <source>
        <dbReference type="Google" id="ProtNLM"/>
    </source>
</evidence>
<feature type="region of interest" description="Disordered" evidence="1">
    <location>
        <begin position="785"/>
        <end position="811"/>
    </location>
</feature>
<keyword evidence="3" id="KW-1185">Reference proteome</keyword>
<reference evidence="3" key="1">
    <citation type="submission" date="2020-05" db="EMBL/GenBank/DDBJ databases">
        <title>Frigoriglobus tundricola gen. nov., sp. nov., a psychrotolerant cellulolytic planctomycete of the family Gemmataceae with two divergent copies of 16S rRNA gene.</title>
        <authorList>
            <person name="Kulichevskaya I.S."/>
            <person name="Ivanova A.A."/>
            <person name="Naumoff D.G."/>
            <person name="Beletsky A.V."/>
            <person name="Rijpstra W.I.C."/>
            <person name="Sinninghe Damste J.S."/>
            <person name="Mardanov A.V."/>
            <person name="Ravin N.V."/>
            <person name="Dedysh S.N."/>
        </authorList>
    </citation>
    <scope>NUCLEOTIDE SEQUENCE [LARGE SCALE GENOMIC DNA]</scope>
    <source>
        <strain evidence="3">PL17</strain>
    </source>
</reference>
<evidence type="ECO:0000313" key="3">
    <source>
        <dbReference type="Proteomes" id="UP000503447"/>
    </source>
</evidence>
<name>A0A6M5YUX7_9BACT</name>
<dbReference type="Proteomes" id="UP000503447">
    <property type="component" value="Chromosome"/>
</dbReference>
<feature type="region of interest" description="Disordered" evidence="1">
    <location>
        <begin position="101"/>
        <end position="135"/>
    </location>
</feature>
<feature type="region of interest" description="Disordered" evidence="1">
    <location>
        <begin position="518"/>
        <end position="538"/>
    </location>
</feature>
<dbReference type="InterPro" id="IPR008969">
    <property type="entry name" value="CarboxyPept-like_regulatory"/>
</dbReference>
<dbReference type="SUPFAM" id="SSF49464">
    <property type="entry name" value="Carboxypeptidase regulatory domain-like"/>
    <property type="match status" value="2"/>
</dbReference>